<protein>
    <submittedName>
        <fullName evidence="2">Uncharacterized protein</fullName>
    </submittedName>
</protein>
<keyword evidence="3" id="KW-1185">Reference proteome</keyword>
<accession>A0A1Q9CB03</accession>
<dbReference type="AlphaFoldDB" id="A0A1Q9CB03"/>
<comment type="caution">
    <text evidence="2">The sequence shown here is derived from an EMBL/GenBank/DDBJ whole genome shotgun (WGS) entry which is preliminary data.</text>
</comment>
<gene>
    <name evidence="2" type="ORF">AK812_SmicGene39517</name>
</gene>
<feature type="region of interest" description="Disordered" evidence="1">
    <location>
        <begin position="70"/>
        <end position="90"/>
    </location>
</feature>
<evidence type="ECO:0000313" key="2">
    <source>
        <dbReference type="EMBL" id="OLP80113.1"/>
    </source>
</evidence>
<sequence>MLPAFGTVQNLPANPSLSPEKLAVGWQRVRAWKLFLSFGRSVDTEFTVSSLEWRHKKSLCNQSYALPGGQEAKRGASVGGGRQFKRGGSESDCEEAQELHNFGAEPAANFRANDNQAVASHAHAHDAAIWETLELCLGGIAEADVAHVQYVATLPAALGVGAGARPPRLTDQGLGDWPHGWQCCSSRIRNSYFRERTLLPSLSPSACALLRSQSGPQAGAWLTAIPSEPACALPPQAMLLALRRRLRLPLPLCASRCGPPGCGGEVDAFGDHALACTRTGLIARRAKIVERAWVRVAREAVGPDGQVVPQQWLAHTTAPNVRSDDRRRLDLVVYGATPLGGALCCDATLVSPLTRTGLPQPCAAAHDGAALRVAERRKSAAYPELNSGPQQLVVLGSEVGGRWNAGAHQLVRDLVRVRAQRAPPAVRSAASSAWARRWWTMLAVSVQHAVTSTALGSAWPAPLHASQQSAPELERVLGPADAAGPSRLPLRARSPRRNEAQYLAAPAAQARYRIAPSHHCFQHQRRMLDALTVDGLTDHAVYGVGRINKMFLAIKLDDGGDGA</sequence>
<reference evidence="2 3" key="1">
    <citation type="submission" date="2016-02" db="EMBL/GenBank/DDBJ databases">
        <title>Genome analysis of coral dinoflagellate symbionts highlights evolutionary adaptations to a symbiotic lifestyle.</title>
        <authorList>
            <person name="Aranda M."/>
            <person name="Li Y."/>
            <person name="Liew Y.J."/>
            <person name="Baumgarten S."/>
            <person name="Simakov O."/>
            <person name="Wilson M."/>
            <person name="Piel J."/>
            <person name="Ashoor H."/>
            <person name="Bougouffa S."/>
            <person name="Bajic V.B."/>
            <person name="Ryu T."/>
            <person name="Ravasi T."/>
            <person name="Bayer T."/>
            <person name="Micklem G."/>
            <person name="Kim H."/>
            <person name="Bhak J."/>
            <person name="Lajeunesse T.C."/>
            <person name="Voolstra C.R."/>
        </authorList>
    </citation>
    <scope>NUCLEOTIDE SEQUENCE [LARGE SCALE GENOMIC DNA]</scope>
    <source>
        <strain evidence="2 3">CCMP2467</strain>
    </source>
</reference>
<name>A0A1Q9CB03_SYMMI</name>
<dbReference type="EMBL" id="LSRX01001414">
    <property type="protein sequence ID" value="OLP80113.1"/>
    <property type="molecule type" value="Genomic_DNA"/>
</dbReference>
<dbReference type="Proteomes" id="UP000186817">
    <property type="component" value="Unassembled WGS sequence"/>
</dbReference>
<evidence type="ECO:0000256" key="1">
    <source>
        <dbReference type="SAM" id="MobiDB-lite"/>
    </source>
</evidence>
<evidence type="ECO:0000313" key="3">
    <source>
        <dbReference type="Proteomes" id="UP000186817"/>
    </source>
</evidence>
<proteinExistence type="predicted"/>
<organism evidence="2 3">
    <name type="scientific">Symbiodinium microadriaticum</name>
    <name type="common">Dinoflagellate</name>
    <name type="synonym">Zooxanthella microadriatica</name>
    <dbReference type="NCBI Taxonomy" id="2951"/>
    <lineage>
        <taxon>Eukaryota</taxon>
        <taxon>Sar</taxon>
        <taxon>Alveolata</taxon>
        <taxon>Dinophyceae</taxon>
        <taxon>Suessiales</taxon>
        <taxon>Symbiodiniaceae</taxon>
        <taxon>Symbiodinium</taxon>
    </lineage>
</organism>
<dbReference type="OrthoDB" id="444472at2759"/>